<dbReference type="EMBL" id="QGHT01000054">
    <property type="protein sequence ID" value="PWT40182.1"/>
    <property type="molecule type" value="Genomic_DNA"/>
</dbReference>
<dbReference type="InterPro" id="IPR052942">
    <property type="entry name" value="LPS_cholinephosphotransferase"/>
</dbReference>
<evidence type="ECO:0000313" key="4">
    <source>
        <dbReference type="Proteomes" id="UP000245980"/>
    </source>
</evidence>
<dbReference type="GO" id="GO:0009100">
    <property type="term" value="P:glycoprotein metabolic process"/>
    <property type="evidence" value="ECO:0007669"/>
    <property type="project" value="UniProtKB-ARBA"/>
</dbReference>
<feature type="domain" description="LicD/FKTN/FKRP nucleotidyltransferase" evidence="1">
    <location>
        <begin position="2"/>
        <end position="224"/>
    </location>
</feature>
<dbReference type="PANTHER" id="PTHR43404:SF2">
    <property type="entry name" value="LIPOPOLYSACCHARIDE CHOLINEPHOSPHOTRANSFERASE LICD"/>
    <property type="match status" value="1"/>
</dbReference>
<comment type="caution">
    <text evidence="3">The sequence shown here is derived from an EMBL/GenBank/DDBJ whole genome shotgun (WGS) entry which is preliminary data.</text>
</comment>
<protein>
    <submittedName>
        <fullName evidence="3">LicD family protein</fullName>
    </submittedName>
</protein>
<accession>A0A855XEY3</accession>
<dbReference type="AlphaFoldDB" id="A0A855XEY3"/>
<dbReference type="Pfam" id="PF04991">
    <property type="entry name" value="LicD"/>
    <property type="match status" value="1"/>
</dbReference>
<dbReference type="PANTHER" id="PTHR43404">
    <property type="entry name" value="LIPOPOLYSACCHARIDE CHOLINEPHOSPHOTRANSFERASE LICD"/>
    <property type="match status" value="1"/>
</dbReference>
<organism evidence="3 4">
    <name type="scientific">Limosilactobacillus reuteri</name>
    <name type="common">Lactobacillus reuteri</name>
    <dbReference type="NCBI Taxonomy" id="1598"/>
    <lineage>
        <taxon>Bacteria</taxon>
        <taxon>Bacillati</taxon>
        <taxon>Bacillota</taxon>
        <taxon>Bacilli</taxon>
        <taxon>Lactobacillales</taxon>
        <taxon>Lactobacillaceae</taxon>
        <taxon>Limosilactobacillus</taxon>
    </lineage>
</organism>
<name>A0A855XEY3_LIMRT</name>
<dbReference type="EMBL" id="QGHV01000051">
    <property type="protein sequence ID" value="PWT36853.1"/>
    <property type="molecule type" value="Genomic_DNA"/>
</dbReference>
<proteinExistence type="predicted"/>
<evidence type="ECO:0000313" key="3">
    <source>
        <dbReference type="EMBL" id="PWT40182.1"/>
    </source>
</evidence>
<dbReference type="RefSeq" id="WP_109884678.1">
    <property type="nucleotide sequence ID" value="NZ_QGHR01000032.1"/>
</dbReference>
<evidence type="ECO:0000259" key="1">
    <source>
        <dbReference type="Pfam" id="PF04991"/>
    </source>
</evidence>
<gene>
    <name evidence="3" type="ORF">DKZ22_09400</name>
    <name evidence="2" type="ORF">DKZ35_08035</name>
</gene>
<reference evidence="3" key="2">
    <citation type="submission" date="2018-05" db="EMBL/GenBank/DDBJ databases">
        <authorList>
            <person name="Peng X.Y."/>
            <person name="Xu Y.F."/>
            <person name="Luo D."/>
            <person name="Yu J."/>
            <person name="Gu J.Y."/>
        </authorList>
    </citation>
    <scope>NUCLEOTIDE SEQUENCE</scope>
    <source>
        <strain evidence="3">LR10</strain>
        <strain evidence="2">LR9</strain>
    </source>
</reference>
<sequence length="248" mass="29488">MQKNGINYVLSGGTLLGAIRHGGFIPWDDDIDVNMMRDDFNRFRKICKTELSNKYFYQSHNTDVDYQYLFDKIRIRNTIFKETYLSNHNINHGLYIDIFPVDKIPNSKLLAKLLYIQFRFYRIGLMGKYLNIDARDGLRKLLAYIVRIVYAPFSIQFLRKQAEKCITKFDNNKKCKKVQCFVGPDAHKEIFSISIFENLERHEFEGHMLLVPIEYDKILKSKYGDYMKLPPKESRKTRHNLDEFSIRN</sequence>
<evidence type="ECO:0000313" key="2">
    <source>
        <dbReference type="EMBL" id="PWT36853.1"/>
    </source>
</evidence>
<reference evidence="3 4" key="1">
    <citation type="journal article" date="2018" name="Front. Microbiol.">
        <title>Comparative Genomics of the Herbivore Gut Symbiont Lactobacillus reuteri Reveals Genetic Diversity and Lifestyle Adaptation.</title>
        <authorList>
            <person name="Zhao J."/>
        </authorList>
    </citation>
    <scope>NUCLEOTIDE SEQUENCE [LARGE SCALE GENOMIC DNA]</scope>
    <source>
        <strain evidence="3 4">LR10</strain>
        <strain evidence="2">LR9</strain>
    </source>
</reference>
<dbReference type="Proteomes" id="UP000245735">
    <property type="component" value="Unassembled WGS sequence"/>
</dbReference>
<dbReference type="InterPro" id="IPR007074">
    <property type="entry name" value="LicD/FKTN/FKRP_NTP_transf"/>
</dbReference>
<dbReference type="Proteomes" id="UP000245980">
    <property type="component" value="Unassembled WGS sequence"/>
</dbReference>